<keyword evidence="3 7" id="KW-1003">Cell membrane</keyword>
<dbReference type="InterPro" id="IPR044173">
    <property type="entry name" value="CASPL"/>
</dbReference>
<evidence type="ECO:0000256" key="2">
    <source>
        <dbReference type="ARBA" id="ARBA00007651"/>
    </source>
</evidence>
<evidence type="ECO:0000256" key="8">
    <source>
        <dbReference type="SAM" id="MobiDB-lite"/>
    </source>
</evidence>
<comment type="subcellular location">
    <subcellularLocation>
        <location evidence="1 7">Cell membrane</location>
        <topology evidence="1 7">Multi-pass membrane protein</topology>
    </subcellularLocation>
</comment>
<keyword evidence="5 7" id="KW-1133">Transmembrane helix</keyword>
<sequence>MEGDSTTINITETPKERKGKAPLLAAPPASSSFKPVVQKAPKGGYKRGLAIFDVVLRLAGIAAALGAAIAMGSTDQTLPFFTQFFQFKAQFDDLPAFTFFVVANSITAAYLALSIPISIVCIVRPHLVAPRLILIFLDTVMVALTTAAAGGAASIVYLAHNGNSDANWPAICQQFNDFCQEVSGAVVASFLAVVLLHSNLVFPVKQLLFHDLPFHSEALKGSRQLREAQPPCLMLLSHMKKATTMGDEGDELFFQQIIIGYSIDFFTIPKEVAIETILKFAVALFILHKREGLASAVTSARKAQPITKARVEEQPILAKRKERAFTPMKPATFERTEMKKEIPPIEREITNRNRIIVIHKRNGMSCFMLFIEYLDFCPSPDFCPIVVTPDPKHPFSMKPPKHFSLFYDTIANAFFSILYPLASIYRKTLLSNC</sequence>
<comment type="similarity">
    <text evidence="2 7">Belongs to the Casparian strip membrane proteins (CASP) family.</text>
</comment>
<comment type="subunit">
    <text evidence="7">Homodimer and heterodimers.</text>
</comment>
<evidence type="ECO:0000256" key="5">
    <source>
        <dbReference type="ARBA" id="ARBA00022989"/>
    </source>
</evidence>
<dbReference type="Pfam" id="PF04535">
    <property type="entry name" value="CASP_dom"/>
    <property type="match status" value="1"/>
</dbReference>
<evidence type="ECO:0000313" key="11">
    <source>
        <dbReference type="Proteomes" id="UP000326396"/>
    </source>
</evidence>
<dbReference type="Proteomes" id="UP000326396">
    <property type="component" value="Linkage Group LG6"/>
</dbReference>
<feature type="transmembrane region" description="Helical" evidence="7">
    <location>
        <begin position="182"/>
        <end position="202"/>
    </location>
</feature>
<evidence type="ECO:0000256" key="7">
    <source>
        <dbReference type="RuleBase" id="RU361233"/>
    </source>
</evidence>
<feature type="transmembrane region" description="Helical" evidence="7">
    <location>
        <begin position="135"/>
        <end position="159"/>
    </location>
</feature>
<name>A0A5N6MAA0_9ASTR</name>
<evidence type="ECO:0000256" key="1">
    <source>
        <dbReference type="ARBA" id="ARBA00004651"/>
    </source>
</evidence>
<evidence type="ECO:0000259" key="9">
    <source>
        <dbReference type="Pfam" id="PF04535"/>
    </source>
</evidence>
<evidence type="ECO:0000256" key="3">
    <source>
        <dbReference type="ARBA" id="ARBA00022475"/>
    </source>
</evidence>
<feature type="transmembrane region" description="Helical" evidence="7">
    <location>
        <begin position="54"/>
        <end position="74"/>
    </location>
</feature>
<feature type="compositionally biased region" description="Polar residues" evidence="8">
    <location>
        <begin position="1"/>
        <end position="12"/>
    </location>
</feature>
<organism evidence="10 11">
    <name type="scientific">Mikania micrantha</name>
    <name type="common">bitter vine</name>
    <dbReference type="NCBI Taxonomy" id="192012"/>
    <lineage>
        <taxon>Eukaryota</taxon>
        <taxon>Viridiplantae</taxon>
        <taxon>Streptophyta</taxon>
        <taxon>Embryophyta</taxon>
        <taxon>Tracheophyta</taxon>
        <taxon>Spermatophyta</taxon>
        <taxon>Magnoliopsida</taxon>
        <taxon>eudicotyledons</taxon>
        <taxon>Gunneridae</taxon>
        <taxon>Pentapetalae</taxon>
        <taxon>asterids</taxon>
        <taxon>campanulids</taxon>
        <taxon>Asterales</taxon>
        <taxon>Asteraceae</taxon>
        <taxon>Asteroideae</taxon>
        <taxon>Heliantheae alliance</taxon>
        <taxon>Eupatorieae</taxon>
        <taxon>Mikania</taxon>
    </lineage>
</organism>
<dbReference type="GO" id="GO:0005886">
    <property type="term" value="C:plasma membrane"/>
    <property type="evidence" value="ECO:0007669"/>
    <property type="project" value="UniProtKB-SubCell"/>
</dbReference>
<feature type="region of interest" description="Disordered" evidence="8">
    <location>
        <begin position="1"/>
        <end position="22"/>
    </location>
</feature>
<dbReference type="PANTHER" id="PTHR36488:SF11">
    <property type="entry name" value="CASP-LIKE PROTEIN"/>
    <property type="match status" value="1"/>
</dbReference>
<feature type="domain" description="Casparian strip membrane protein" evidence="9">
    <location>
        <begin position="47"/>
        <end position="195"/>
    </location>
</feature>
<dbReference type="PANTHER" id="PTHR36488">
    <property type="entry name" value="CASP-LIKE PROTEIN 1U1"/>
    <property type="match status" value="1"/>
</dbReference>
<evidence type="ECO:0000256" key="4">
    <source>
        <dbReference type="ARBA" id="ARBA00022692"/>
    </source>
</evidence>
<dbReference type="EMBL" id="SZYD01000016">
    <property type="protein sequence ID" value="KAD3337346.1"/>
    <property type="molecule type" value="Genomic_DNA"/>
</dbReference>
<dbReference type="InterPro" id="IPR006702">
    <property type="entry name" value="CASP_dom"/>
</dbReference>
<dbReference type="InterPro" id="IPR006459">
    <property type="entry name" value="CASP/CASPL"/>
</dbReference>
<comment type="caution">
    <text evidence="10">The sequence shown here is derived from an EMBL/GenBank/DDBJ whole genome shotgun (WGS) entry which is preliminary data.</text>
</comment>
<dbReference type="NCBIfam" id="TIGR01569">
    <property type="entry name" value="A_tha_TIGR01569"/>
    <property type="match status" value="1"/>
</dbReference>
<keyword evidence="11" id="KW-1185">Reference proteome</keyword>
<protein>
    <recommendedName>
        <fullName evidence="7">CASP-like protein</fullName>
    </recommendedName>
</protein>
<reference evidence="10 11" key="1">
    <citation type="submission" date="2019-05" db="EMBL/GenBank/DDBJ databases">
        <title>Mikania micrantha, genome provides insights into the molecular mechanism of rapid growth.</title>
        <authorList>
            <person name="Liu B."/>
        </authorList>
    </citation>
    <scope>NUCLEOTIDE SEQUENCE [LARGE SCALE GENOMIC DNA]</scope>
    <source>
        <strain evidence="10">NLD-2019</strain>
        <tissue evidence="10">Leaf</tissue>
    </source>
</reference>
<evidence type="ECO:0000313" key="10">
    <source>
        <dbReference type="EMBL" id="KAD3337346.1"/>
    </source>
</evidence>
<feature type="transmembrane region" description="Helical" evidence="7">
    <location>
        <begin position="405"/>
        <end position="425"/>
    </location>
</feature>
<accession>A0A5N6MAA0</accession>
<proteinExistence type="inferred from homology"/>
<dbReference type="OrthoDB" id="753675at2759"/>
<keyword evidence="4 7" id="KW-0812">Transmembrane</keyword>
<keyword evidence="6 7" id="KW-0472">Membrane</keyword>
<dbReference type="AlphaFoldDB" id="A0A5N6MAA0"/>
<evidence type="ECO:0000256" key="6">
    <source>
        <dbReference type="ARBA" id="ARBA00023136"/>
    </source>
</evidence>
<comment type="caution">
    <text evidence="7">Lacks conserved residue(s) required for the propagation of feature annotation.</text>
</comment>
<feature type="transmembrane region" description="Helical" evidence="7">
    <location>
        <begin position="94"/>
        <end position="123"/>
    </location>
</feature>
<gene>
    <name evidence="10" type="ORF">E3N88_32866</name>
</gene>